<protein>
    <submittedName>
        <fullName evidence="2">Uncharacterized protein</fullName>
    </submittedName>
</protein>
<keyword evidence="3" id="KW-1185">Reference proteome</keyword>
<feature type="compositionally biased region" description="Polar residues" evidence="1">
    <location>
        <begin position="141"/>
        <end position="166"/>
    </location>
</feature>
<sequence>MQAQLYQNQMQQQLYMQQMNQFRPQGGIPSNLYSHYHQLQQAQAMQAGQNPGQPFITNQNHYIMQMNPMFAQNPRHPLPPGAAIGLARPGTTAVAVPGVTPARPTRQPSVHGGQASSNAPTPQPNPSTPQNRPNLPPTPQTAPGSSSIPIRPNPNASLPPNINGTPGPQMMPGATAMPVQQFQTSLPTAAANANIPQVSTPSITRPTHIALPPNNLNIRPNQPIATVPVDTKANTSNVHHLTQEAIKIVEQFVGFFRGNPQSKTIDYWSNLFKKYFVADARLLIQLKNNGSQQSQDAPKLGKLSL</sequence>
<accession>A0A137NZV3</accession>
<proteinExistence type="predicted"/>
<evidence type="ECO:0000256" key="1">
    <source>
        <dbReference type="SAM" id="MobiDB-lite"/>
    </source>
</evidence>
<evidence type="ECO:0000313" key="2">
    <source>
        <dbReference type="EMBL" id="KXN68335.1"/>
    </source>
</evidence>
<dbReference type="Proteomes" id="UP000070444">
    <property type="component" value="Unassembled WGS sequence"/>
</dbReference>
<gene>
    <name evidence="2" type="ORF">CONCODRAFT_105842</name>
</gene>
<evidence type="ECO:0000313" key="3">
    <source>
        <dbReference type="Proteomes" id="UP000070444"/>
    </source>
</evidence>
<name>A0A137NZV3_CONC2</name>
<dbReference type="AlphaFoldDB" id="A0A137NZV3"/>
<dbReference type="EMBL" id="KQ964582">
    <property type="protein sequence ID" value="KXN68335.1"/>
    <property type="molecule type" value="Genomic_DNA"/>
</dbReference>
<reference evidence="2 3" key="1">
    <citation type="journal article" date="2015" name="Genome Biol. Evol.">
        <title>Phylogenomic analyses indicate that early fungi evolved digesting cell walls of algal ancestors of land plants.</title>
        <authorList>
            <person name="Chang Y."/>
            <person name="Wang S."/>
            <person name="Sekimoto S."/>
            <person name="Aerts A.L."/>
            <person name="Choi C."/>
            <person name="Clum A."/>
            <person name="LaButti K.M."/>
            <person name="Lindquist E.A."/>
            <person name="Yee Ngan C."/>
            <person name="Ohm R.A."/>
            <person name="Salamov A.A."/>
            <person name="Grigoriev I.V."/>
            <person name="Spatafora J.W."/>
            <person name="Berbee M.L."/>
        </authorList>
    </citation>
    <scope>NUCLEOTIDE SEQUENCE [LARGE SCALE GENOMIC DNA]</scope>
    <source>
        <strain evidence="2 3">NRRL 28638</strain>
    </source>
</reference>
<feature type="region of interest" description="Disordered" evidence="1">
    <location>
        <begin position="94"/>
        <end position="174"/>
    </location>
</feature>
<organism evidence="2 3">
    <name type="scientific">Conidiobolus coronatus (strain ATCC 28846 / CBS 209.66 / NRRL 28638)</name>
    <name type="common">Delacroixia coronata</name>
    <dbReference type="NCBI Taxonomy" id="796925"/>
    <lineage>
        <taxon>Eukaryota</taxon>
        <taxon>Fungi</taxon>
        <taxon>Fungi incertae sedis</taxon>
        <taxon>Zoopagomycota</taxon>
        <taxon>Entomophthoromycotina</taxon>
        <taxon>Entomophthoromycetes</taxon>
        <taxon>Entomophthorales</taxon>
        <taxon>Ancylistaceae</taxon>
        <taxon>Conidiobolus</taxon>
    </lineage>
</organism>